<comment type="caution">
    <text evidence="1">The sequence shown here is derived from an EMBL/GenBank/DDBJ whole genome shotgun (WGS) entry which is preliminary data.</text>
</comment>
<keyword evidence="2" id="KW-1185">Reference proteome</keyword>
<reference evidence="1 2" key="1">
    <citation type="submission" date="2023-01" db="EMBL/GenBank/DDBJ databases">
        <title>Analysis of 21 Apiospora genomes using comparative genomics revels a genus with tremendous synthesis potential of carbohydrate active enzymes and secondary metabolites.</title>
        <authorList>
            <person name="Sorensen T."/>
        </authorList>
    </citation>
    <scope>NUCLEOTIDE SEQUENCE [LARGE SCALE GENOMIC DNA]</scope>
    <source>
        <strain evidence="1 2">CBS 20057</strain>
    </source>
</reference>
<dbReference type="Proteomes" id="UP001396898">
    <property type="component" value="Unassembled WGS sequence"/>
</dbReference>
<organism evidence="1 2">
    <name type="scientific">Apiospora marii</name>
    <dbReference type="NCBI Taxonomy" id="335849"/>
    <lineage>
        <taxon>Eukaryota</taxon>
        <taxon>Fungi</taxon>
        <taxon>Dikarya</taxon>
        <taxon>Ascomycota</taxon>
        <taxon>Pezizomycotina</taxon>
        <taxon>Sordariomycetes</taxon>
        <taxon>Xylariomycetidae</taxon>
        <taxon>Amphisphaeriales</taxon>
        <taxon>Apiosporaceae</taxon>
        <taxon>Apiospora</taxon>
    </lineage>
</organism>
<gene>
    <name evidence="1" type="ORF">PG991_009160</name>
</gene>
<protein>
    <submittedName>
        <fullName evidence="1">Uncharacterized protein</fullName>
    </submittedName>
</protein>
<accession>A0ABR1RKX5</accession>
<proteinExistence type="predicted"/>
<name>A0ABR1RKX5_9PEZI</name>
<sequence>MSTATAAEPAAASLQTILRRDTRLFVRPSFWTQQHLRSLHCRFAKCMSTQVSATKASVHLPTTPTPDEQPNFADLNTLFDSVSTQTHIACAAQRLVASLFPFTKTETRKLHIGTQAFRRVACQTWLPRNSATAAIPLAFVNLKHIDYQRANSLQVHGAPANEPVREFNKRRHQLLVATPHASRMPTRIPTFWS</sequence>
<evidence type="ECO:0000313" key="2">
    <source>
        <dbReference type="Proteomes" id="UP001396898"/>
    </source>
</evidence>
<dbReference type="EMBL" id="JAQQWI010000013">
    <property type="protein sequence ID" value="KAK8013567.1"/>
    <property type="molecule type" value="Genomic_DNA"/>
</dbReference>
<evidence type="ECO:0000313" key="1">
    <source>
        <dbReference type="EMBL" id="KAK8013567.1"/>
    </source>
</evidence>